<feature type="binding site" evidence="14">
    <location>
        <position position="229"/>
    </location>
    <ligand>
        <name>(2R)-3-phosphoglycerate</name>
        <dbReference type="ChEBI" id="CHEBI:58272"/>
    </ligand>
</feature>
<dbReference type="Gene3D" id="3.40.50.1260">
    <property type="entry name" value="Phosphoglycerate kinase, N-terminal domain"/>
    <property type="match status" value="3"/>
</dbReference>
<dbReference type="GeneID" id="115630429"/>
<dbReference type="PROSITE" id="PS00111">
    <property type="entry name" value="PGLYCERATE_KINASE"/>
    <property type="match status" value="1"/>
</dbReference>
<evidence type="ECO:0000313" key="19">
    <source>
        <dbReference type="RefSeq" id="XP_030382845.1"/>
    </source>
</evidence>
<comment type="subunit">
    <text evidence="5 17">Monomer.</text>
</comment>
<dbReference type="OrthoDB" id="275353at2759"/>
<feature type="binding site" evidence="14">
    <location>
        <begin position="91"/>
        <end position="93"/>
    </location>
    <ligand>
        <name>substrate</name>
    </ligand>
</feature>
<sequence>MRHHRAILLDTSISIKISKLFVMLRFTRHILKIVDSLSPEQQKENVTFTKTYSVRHYGKDGCNGGKGGQMKKKLSIKNVDVAGKRVFMRVDFNVPMKDGKITNNQRIVAALPTIKYALEKKCKSVVLASHLGRPNGKKNPKYSLGPVAKELEKLLGQKVAFISDVMKDKPEGAVVLLENLRFYAEEEGSSKDENKKKIKADPAKVKEFRNKLATMGDIYVNDAFGTAHRAHSSMMGEGYEVRAAGFLLDKELEYFAKVLHNPEKPFLAILGGAKIADKIPLITNLLNNVSGMIVAGGMAFTFLKILNSMEIGKSLFDEKGSKMVPDIMAKAKEKNVKILLPVDFICANKIDKKPDQMKTVDIKQGVPKDFMGLDIGEKSVEVFNEAICTSKTIVWNGPPGLFEIDVFANGTKAMLEAVVGATAGGATTIVGGGDTATACLQFGGAKKVSHVSTGGGASLELLEGKVLPGVAALSDAK</sequence>
<proteinExistence type="inferred from homology"/>
<feature type="binding site" evidence="14">
    <location>
        <begin position="130"/>
        <end position="133"/>
    </location>
    <ligand>
        <name>substrate</name>
    </ligand>
</feature>
<feature type="binding site" evidence="15">
    <location>
        <position position="372"/>
    </location>
    <ligand>
        <name>ATP</name>
        <dbReference type="ChEBI" id="CHEBI:30616"/>
    </ligand>
</feature>
<evidence type="ECO:0000256" key="16">
    <source>
        <dbReference type="RuleBase" id="RU000532"/>
    </source>
</evidence>
<keyword evidence="7 16" id="KW-0808">Transferase</keyword>
<feature type="binding site" evidence="15">
    <location>
        <position position="278"/>
    </location>
    <ligand>
        <name>ATP</name>
        <dbReference type="ChEBI" id="CHEBI:30616"/>
    </ligand>
</feature>
<protein>
    <recommendedName>
        <fullName evidence="6 16">Phosphoglycerate kinase</fullName>
        <ecNumber evidence="6 16">2.7.2.3</ecNumber>
    </recommendedName>
</protein>
<dbReference type="GO" id="GO:0005524">
    <property type="term" value="F:ATP binding"/>
    <property type="evidence" value="ECO:0007669"/>
    <property type="project" value="UniProtKB-KW"/>
</dbReference>
<dbReference type="UniPathway" id="UPA00109">
    <property type="reaction ID" value="UER00185"/>
</dbReference>
<dbReference type="InterPro" id="IPR001576">
    <property type="entry name" value="Phosphoglycerate_kinase"/>
</dbReference>
<feature type="binding site" evidence="15">
    <location>
        <begin position="432"/>
        <end position="435"/>
    </location>
    <ligand>
        <name>ATP</name>
        <dbReference type="ChEBI" id="CHEBI:30616"/>
    </ligand>
</feature>
<evidence type="ECO:0000256" key="1">
    <source>
        <dbReference type="ARBA" id="ARBA00000642"/>
    </source>
</evidence>
<dbReference type="EC" id="2.7.2.3" evidence="6 16"/>
<accession>A0A6J2U4I8</accession>
<keyword evidence="8" id="KW-0479">Metal-binding</keyword>
<evidence type="ECO:0000256" key="6">
    <source>
        <dbReference type="ARBA" id="ARBA00013061"/>
    </source>
</evidence>
<dbReference type="GO" id="GO:0004618">
    <property type="term" value="F:phosphoglycerate kinase activity"/>
    <property type="evidence" value="ECO:0007669"/>
    <property type="project" value="UniProtKB-EC"/>
</dbReference>
<dbReference type="GO" id="GO:0005829">
    <property type="term" value="C:cytosol"/>
    <property type="evidence" value="ECO:0007669"/>
    <property type="project" value="TreeGrafter"/>
</dbReference>
<dbReference type="GO" id="GO:0046872">
    <property type="term" value="F:metal ion binding"/>
    <property type="evidence" value="ECO:0007669"/>
    <property type="project" value="UniProtKB-KW"/>
</dbReference>
<keyword evidence="13" id="KW-0324">Glycolysis</keyword>
<keyword evidence="11 15" id="KW-0067">ATP-binding</keyword>
<feature type="binding site" evidence="15">
    <location>
        <position position="403"/>
    </location>
    <ligand>
        <name>ATP</name>
        <dbReference type="ChEBI" id="CHEBI:30616"/>
    </ligand>
</feature>
<gene>
    <name evidence="19" type="primary">LOC115630429</name>
</gene>
<dbReference type="InterPro" id="IPR036043">
    <property type="entry name" value="Phosphoglycerate_kinase_sf"/>
</dbReference>
<evidence type="ECO:0000256" key="9">
    <source>
        <dbReference type="ARBA" id="ARBA00022741"/>
    </source>
</evidence>
<dbReference type="PANTHER" id="PTHR11406:SF0">
    <property type="entry name" value="PHOSPHOGLYCERATE KINASE"/>
    <property type="match status" value="1"/>
</dbReference>
<evidence type="ECO:0000256" key="3">
    <source>
        <dbReference type="ARBA" id="ARBA00004838"/>
    </source>
</evidence>
<dbReference type="FunFam" id="3.40.50.1260:FF:000006">
    <property type="entry name" value="Phosphoglycerate kinase"/>
    <property type="match status" value="1"/>
</dbReference>
<dbReference type="AlphaFoldDB" id="A0A6J2U4I8"/>
<evidence type="ECO:0000256" key="14">
    <source>
        <dbReference type="PIRSR" id="PIRSR000724-1"/>
    </source>
</evidence>
<evidence type="ECO:0000256" key="4">
    <source>
        <dbReference type="ARBA" id="ARBA00008982"/>
    </source>
</evidence>
<evidence type="ECO:0000256" key="12">
    <source>
        <dbReference type="ARBA" id="ARBA00022842"/>
    </source>
</evidence>
<comment type="catalytic activity">
    <reaction evidence="1 16">
        <text>(2R)-3-phosphoglycerate + ATP = (2R)-3-phospho-glyceroyl phosphate + ADP</text>
        <dbReference type="Rhea" id="RHEA:14801"/>
        <dbReference type="ChEBI" id="CHEBI:30616"/>
        <dbReference type="ChEBI" id="CHEBI:57604"/>
        <dbReference type="ChEBI" id="CHEBI:58272"/>
        <dbReference type="ChEBI" id="CHEBI:456216"/>
        <dbReference type="EC" id="2.7.2.3"/>
    </reaction>
</comment>
<comment type="pathway">
    <text evidence="3 16">Carbohydrate degradation; glycolysis; pyruvate from D-glyceraldehyde 3-phosphate: step 2/5.</text>
</comment>
<evidence type="ECO:0000256" key="8">
    <source>
        <dbReference type="ARBA" id="ARBA00022723"/>
    </source>
</evidence>
<dbReference type="PANTHER" id="PTHR11406">
    <property type="entry name" value="PHOSPHOGLYCERATE KINASE"/>
    <property type="match status" value="1"/>
</dbReference>
<evidence type="ECO:0000256" key="11">
    <source>
        <dbReference type="ARBA" id="ARBA00022840"/>
    </source>
</evidence>
<feature type="binding site" evidence="14">
    <location>
        <position position="181"/>
    </location>
    <ligand>
        <name>(2R)-3-phosphoglycerate</name>
        <dbReference type="ChEBI" id="CHEBI:58272"/>
    </ligand>
</feature>
<keyword evidence="18" id="KW-1185">Reference proteome</keyword>
<dbReference type="InterPro" id="IPR015911">
    <property type="entry name" value="Phosphoglycerate_kinase_CS"/>
</dbReference>
<name>A0A6J2U4I8_DROLE</name>
<evidence type="ECO:0000256" key="5">
    <source>
        <dbReference type="ARBA" id="ARBA00011245"/>
    </source>
</evidence>
<evidence type="ECO:0000256" key="17">
    <source>
        <dbReference type="RuleBase" id="RU000696"/>
    </source>
</evidence>
<dbReference type="GO" id="GO:0043531">
    <property type="term" value="F:ADP binding"/>
    <property type="evidence" value="ECO:0007669"/>
    <property type="project" value="TreeGrafter"/>
</dbReference>
<evidence type="ECO:0000313" key="18">
    <source>
        <dbReference type="Proteomes" id="UP000504634"/>
    </source>
</evidence>
<evidence type="ECO:0000256" key="15">
    <source>
        <dbReference type="PIRSR" id="PIRSR000724-2"/>
    </source>
</evidence>
<dbReference type="HAMAP" id="MF_00145">
    <property type="entry name" value="Phosphoglyc_kinase"/>
    <property type="match status" value="1"/>
</dbReference>
<dbReference type="PRINTS" id="PR00477">
    <property type="entry name" value="PHGLYCKINASE"/>
</dbReference>
<dbReference type="FunFam" id="3.40.50.1260:FF:000003">
    <property type="entry name" value="Phosphoglycerate kinase"/>
    <property type="match status" value="1"/>
</dbReference>
<dbReference type="InterPro" id="IPR015824">
    <property type="entry name" value="Phosphoglycerate_kinase_N"/>
</dbReference>
<dbReference type="Pfam" id="PF00162">
    <property type="entry name" value="PGK"/>
    <property type="match status" value="1"/>
</dbReference>
<evidence type="ECO:0000256" key="2">
    <source>
        <dbReference type="ARBA" id="ARBA00001946"/>
    </source>
</evidence>
<keyword evidence="10 16" id="KW-0418">Kinase</keyword>
<dbReference type="GO" id="GO:0006096">
    <property type="term" value="P:glycolytic process"/>
    <property type="evidence" value="ECO:0007669"/>
    <property type="project" value="UniProtKB-UniPathway"/>
</dbReference>
<dbReference type="SUPFAM" id="SSF53748">
    <property type="entry name" value="Phosphoglycerate kinase"/>
    <property type="match status" value="1"/>
</dbReference>
<evidence type="ECO:0000256" key="13">
    <source>
        <dbReference type="ARBA" id="ARBA00023152"/>
    </source>
</evidence>
<evidence type="ECO:0000256" key="7">
    <source>
        <dbReference type="ARBA" id="ARBA00022679"/>
    </source>
</evidence>
<dbReference type="CDD" id="cd00318">
    <property type="entry name" value="Phosphoglycerate_kinase"/>
    <property type="match status" value="1"/>
</dbReference>
<keyword evidence="12" id="KW-0460">Magnesium</keyword>
<feature type="binding site" evidence="14">
    <location>
        <position position="106"/>
    </location>
    <ligand>
        <name>(2R)-3-phosphoglycerate</name>
        <dbReference type="ChEBI" id="CHEBI:58272"/>
    </ligand>
</feature>
<dbReference type="Proteomes" id="UP000504634">
    <property type="component" value="Unplaced"/>
</dbReference>
<evidence type="ECO:0000256" key="10">
    <source>
        <dbReference type="ARBA" id="ARBA00022777"/>
    </source>
</evidence>
<dbReference type="PIRSF" id="PIRSF000724">
    <property type="entry name" value="Pgk"/>
    <property type="match status" value="1"/>
</dbReference>
<dbReference type="GO" id="GO:0006094">
    <property type="term" value="P:gluconeogenesis"/>
    <property type="evidence" value="ECO:0007669"/>
    <property type="project" value="TreeGrafter"/>
</dbReference>
<dbReference type="RefSeq" id="XP_030382845.1">
    <property type="nucleotide sequence ID" value="XM_030526985.1"/>
</dbReference>
<keyword evidence="9" id="KW-0547">Nucleotide-binding</keyword>
<comment type="similarity">
    <text evidence="4 16">Belongs to the phosphoglycerate kinase family.</text>
</comment>
<organism evidence="18 19">
    <name type="scientific">Drosophila lebanonensis</name>
    <name type="common">Fruit fly</name>
    <name type="synonym">Scaptodrosophila lebanonensis</name>
    <dbReference type="NCBI Taxonomy" id="7225"/>
    <lineage>
        <taxon>Eukaryota</taxon>
        <taxon>Metazoa</taxon>
        <taxon>Ecdysozoa</taxon>
        <taxon>Arthropoda</taxon>
        <taxon>Hexapoda</taxon>
        <taxon>Insecta</taxon>
        <taxon>Pterygota</taxon>
        <taxon>Neoptera</taxon>
        <taxon>Endopterygota</taxon>
        <taxon>Diptera</taxon>
        <taxon>Brachycera</taxon>
        <taxon>Muscomorpha</taxon>
        <taxon>Ephydroidea</taxon>
        <taxon>Drosophilidae</taxon>
        <taxon>Scaptodrosophila</taxon>
    </lineage>
</organism>
<reference evidence="19" key="1">
    <citation type="submission" date="2025-08" db="UniProtKB">
        <authorList>
            <consortium name="RefSeq"/>
        </authorList>
    </citation>
    <scope>IDENTIFICATION</scope>
    <source>
        <strain evidence="19">11010-0011.00</strain>
        <tissue evidence="19">Whole body</tissue>
    </source>
</reference>
<comment type="cofactor">
    <cofactor evidence="2">
        <name>Mg(2+)</name>
        <dbReference type="ChEBI" id="CHEBI:18420"/>
    </cofactor>
</comment>